<keyword evidence="3" id="KW-0862">Zinc</keyword>
<gene>
    <name evidence="7" type="primary">ATP6V0A1</name>
    <name evidence="7" type="ORF">SNAT2548_LOCUS25954</name>
</gene>
<feature type="domain" description="RING-type" evidence="6">
    <location>
        <begin position="383"/>
        <end position="427"/>
    </location>
</feature>
<evidence type="ECO:0000313" key="8">
    <source>
        <dbReference type="Proteomes" id="UP000604046"/>
    </source>
</evidence>
<dbReference type="EMBL" id="CAJNDS010002412">
    <property type="protein sequence ID" value="CAE7464713.1"/>
    <property type="molecule type" value="Genomic_DNA"/>
</dbReference>
<sequence>MDPSWQEDARRAVRMGLLFAERSIDAVLPPACLAEAAAGLPPPGIEDARTVSQVRREGSRPNHAVGSPRHKLAMPLNLLQSLLALAWHVLHFQDALLGQSAQRRQPSPHGALHLGSIAAPVDLHPEYVHPCKHLVLCSLVKAVAALAPAVQPKMAARPPLGGRGSSTGTPSQPAPLTVFRSAQTATQAVTRKGTAKQKRANLTTVSASPTSPTTLKPATSPPLRLPAGLHIIGLPRRPNISQLEALLSHVAGISPSLAALEPSFQLAQTRRSSRKSPAFFLSHVAFATPGLADRILKELLPAASQDQHGRAKLASPVGTLKISLARRSVTPALPAPEVDSSTNPASSFPAAELDPPDESGPSVFLGLRLVQFTAGASEEGWTCVCCRDDILATDKLVRLECLHVVHSDCLERWLNAPHARGRCPECNAPVL</sequence>
<reference evidence="7" key="1">
    <citation type="submission" date="2021-02" db="EMBL/GenBank/DDBJ databases">
        <authorList>
            <person name="Dougan E. K."/>
            <person name="Rhodes N."/>
            <person name="Thang M."/>
            <person name="Chan C."/>
        </authorList>
    </citation>
    <scope>NUCLEOTIDE SEQUENCE</scope>
</reference>
<evidence type="ECO:0000256" key="4">
    <source>
        <dbReference type="PROSITE-ProRule" id="PRU00175"/>
    </source>
</evidence>
<dbReference type="InterPro" id="IPR013083">
    <property type="entry name" value="Znf_RING/FYVE/PHD"/>
</dbReference>
<dbReference type="GO" id="GO:0016567">
    <property type="term" value="P:protein ubiquitination"/>
    <property type="evidence" value="ECO:0007669"/>
    <property type="project" value="TreeGrafter"/>
</dbReference>
<dbReference type="InterPro" id="IPR001841">
    <property type="entry name" value="Znf_RING"/>
</dbReference>
<dbReference type="PANTHER" id="PTHR45969:SF69">
    <property type="entry name" value="FINGER DOMAIN PROTEIN, PUTATIVE (AFU_ORTHOLOGUE AFUA_3G12190)-RELATED"/>
    <property type="match status" value="1"/>
</dbReference>
<dbReference type="PROSITE" id="PS50089">
    <property type="entry name" value="ZF_RING_2"/>
    <property type="match status" value="1"/>
</dbReference>
<evidence type="ECO:0000256" key="1">
    <source>
        <dbReference type="ARBA" id="ARBA00022723"/>
    </source>
</evidence>
<feature type="region of interest" description="Disordered" evidence="5">
    <location>
        <begin position="333"/>
        <end position="357"/>
    </location>
</feature>
<organism evidence="7 8">
    <name type="scientific">Symbiodinium natans</name>
    <dbReference type="NCBI Taxonomy" id="878477"/>
    <lineage>
        <taxon>Eukaryota</taxon>
        <taxon>Sar</taxon>
        <taxon>Alveolata</taxon>
        <taxon>Dinophyceae</taxon>
        <taxon>Suessiales</taxon>
        <taxon>Symbiodiniaceae</taxon>
        <taxon>Symbiodinium</taxon>
    </lineage>
</organism>
<evidence type="ECO:0000259" key="6">
    <source>
        <dbReference type="PROSITE" id="PS50089"/>
    </source>
</evidence>
<evidence type="ECO:0000313" key="7">
    <source>
        <dbReference type="EMBL" id="CAE7464713.1"/>
    </source>
</evidence>
<dbReference type="SMART" id="SM00184">
    <property type="entry name" value="RING"/>
    <property type="match status" value="1"/>
</dbReference>
<dbReference type="GO" id="GO:0008270">
    <property type="term" value="F:zinc ion binding"/>
    <property type="evidence" value="ECO:0007669"/>
    <property type="project" value="UniProtKB-KW"/>
</dbReference>
<evidence type="ECO:0000256" key="2">
    <source>
        <dbReference type="ARBA" id="ARBA00022771"/>
    </source>
</evidence>
<comment type="caution">
    <text evidence="7">The sequence shown here is derived from an EMBL/GenBank/DDBJ whole genome shotgun (WGS) entry which is preliminary data.</text>
</comment>
<dbReference type="PANTHER" id="PTHR45969">
    <property type="entry name" value="RING ZINC FINGER PROTEIN-RELATED"/>
    <property type="match status" value="1"/>
</dbReference>
<dbReference type="Gene3D" id="3.30.40.10">
    <property type="entry name" value="Zinc/RING finger domain, C3HC4 (zinc finger)"/>
    <property type="match status" value="1"/>
</dbReference>
<feature type="compositionally biased region" description="Low complexity" evidence="5">
    <location>
        <begin position="203"/>
        <end position="214"/>
    </location>
</feature>
<keyword evidence="8" id="KW-1185">Reference proteome</keyword>
<dbReference type="Pfam" id="PF13639">
    <property type="entry name" value="zf-RING_2"/>
    <property type="match status" value="1"/>
</dbReference>
<feature type="region of interest" description="Disordered" evidence="5">
    <location>
        <begin position="189"/>
        <end position="222"/>
    </location>
</feature>
<accession>A0A812S602</accession>
<keyword evidence="1" id="KW-0479">Metal-binding</keyword>
<dbReference type="AlphaFoldDB" id="A0A812S602"/>
<name>A0A812S602_9DINO</name>
<keyword evidence="2 4" id="KW-0863">Zinc-finger</keyword>
<proteinExistence type="predicted"/>
<dbReference type="OrthoDB" id="8062037at2759"/>
<evidence type="ECO:0000256" key="3">
    <source>
        <dbReference type="ARBA" id="ARBA00022833"/>
    </source>
</evidence>
<dbReference type="GO" id="GO:0061630">
    <property type="term" value="F:ubiquitin protein ligase activity"/>
    <property type="evidence" value="ECO:0007669"/>
    <property type="project" value="TreeGrafter"/>
</dbReference>
<dbReference type="SUPFAM" id="SSF57850">
    <property type="entry name" value="RING/U-box"/>
    <property type="match status" value="1"/>
</dbReference>
<dbReference type="Proteomes" id="UP000604046">
    <property type="component" value="Unassembled WGS sequence"/>
</dbReference>
<protein>
    <submittedName>
        <fullName evidence="7">ATP6V0A1 protein</fullName>
    </submittedName>
</protein>
<dbReference type="CDD" id="cd16448">
    <property type="entry name" value="RING-H2"/>
    <property type="match status" value="1"/>
</dbReference>
<evidence type="ECO:0000256" key="5">
    <source>
        <dbReference type="SAM" id="MobiDB-lite"/>
    </source>
</evidence>